<reference evidence="2" key="2">
    <citation type="submission" date="2021-04" db="EMBL/GenBank/DDBJ databases">
        <authorList>
            <person name="Gilroy R."/>
        </authorList>
    </citation>
    <scope>NUCLEOTIDE SEQUENCE</scope>
    <source>
        <strain evidence="2">CHK192-9172</strain>
    </source>
</reference>
<dbReference type="InterPro" id="IPR000257">
    <property type="entry name" value="Uroporphyrinogen_deCOase"/>
</dbReference>
<dbReference type="PANTHER" id="PTHR47099">
    <property type="entry name" value="METHYLCOBAMIDE:COM METHYLTRANSFERASE MTBA"/>
    <property type="match status" value="1"/>
</dbReference>
<dbReference type="GO" id="GO:0004853">
    <property type="term" value="F:uroporphyrinogen decarboxylase activity"/>
    <property type="evidence" value="ECO:0007669"/>
    <property type="project" value="InterPro"/>
</dbReference>
<dbReference type="PANTHER" id="PTHR47099:SF1">
    <property type="entry name" value="METHYLCOBAMIDE:COM METHYLTRANSFERASE MTBA"/>
    <property type="match status" value="1"/>
</dbReference>
<dbReference type="GO" id="GO:0006779">
    <property type="term" value="P:porphyrin-containing compound biosynthetic process"/>
    <property type="evidence" value="ECO:0007669"/>
    <property type="project" value="InterPro"/>
</dbReference>
<sequence length="324" mass="37830">MSRHDELLSVYRREKKIGHVLNLCTDFDFSLVPAINERPVNPDGSEGSGRDWFGTFWQYVPEQRASMVIDTPEKRVIKDITKWREQLVFPDLDAYDWEKAAAKDTENWDREHKLTLVMLINGVFERSHELMGFEEALVAMYEEPKAYKELLDALCDYKIKCIQIIGKYWKPDILNAHDDYGANNQMLMSVEMWEMFFKDNLKRLVDAAHEEGMLYQHHSCGYIEPIFEQLVEIGVDGIDPLQITNPLRKLKDKYQDKITFCGGFDNQGVFDKAGVTEEEVRAEVRKTYNELAPGGGYVAYPLVIQKEIMPWFLDECRKIQDDYE</sequence>
<accession>A0A9D2D4V8</accession>
<dbReference type="Pfam" id="PF01208">
    <property type="entry name" value="URO-D"/>
    <property type="match status" value="1"/>
</dbReference>
<comment type="caution">
    <text evidence="2">The sequence shown here is derived from an EMBL/GenBank/DDBJ whole genome shotgun (WGS) entry which is preliminary data.</text>
</comment>
<reference evidence="2" key="1">
    <citation type="journal article" date="2021" name="PeerJ">
        <title>Extensive microbial diversity within the chicken gut microbiome revealed by metagenomics and culture.</title>
        <authorList>
            <person name="Gilroy R."/>
            <person name="Ravi A."/>
            <person name="Getino M."/>
            <person name="Pursley I."/>
            <person name="Horton D.L."/>
            <person name="Alikhan N.F."/>
            <person name="Baker D."/>
            <person name="Gharbi K."/>
            <person name="Hall N."/>
            <person name="Watson M."/>
            <person name="Adriaenssens E.M."/>
            <person name="Foster-Nyarko E."/>
            <person name="Jarju S."/>
            <person name="Secka A."/>
            <person name="Antonio M."/>
            <person name="Oren A."/>
            <person name="Chaudhuri R.R."/>
            <person name="La Ragione R."/>
            <person name="Hildebrand F."/>
            <person name="Pallen M.J."/>
        </authorList>
    </citation>
    <scope>NUCLEOTIDE SEQUENCE</scope>
    <source>
        <strain evidence="2">CHK192-9172</strain>
    </source>
</reference>
<name>A0A9D2D4V8_9FIRM</name>
<dbReference type="EMBL" id="DXCH01000301">
    <property type="protein sequence ID" value="HIZ08496.1"/>
    <property type="molecule type" value="Genomic_DNA"/>
</dbReference>
<dbReference type="SUPFAM" id="SSF51726">
    <property type="entry name" value="UROD/MetE-like"/>
    <property type="match status" value="1"/>
</dbReference>
<dbReference type="InterPro" id="IPR038071">
    <property type="entry name" value="UROD/MetE-like_sf"/>
</dbReference>
<dbReference type="Gene3D" id="3.20.20.210">
    <property type="match status" value="1"/>
</dbReference>
<evidence type="ECO:0000259" key="1">
    <source>
        <dbReference type="Pfam" id="PF01208"/>
    </source>
</evidence>
<gene>
    <name evidence="2" type="ORF">IAA08_11260</name>
</gene>
<organism evidence="2 3">
    <name type="scientific">Candidatus Eubacterium avistercoris</name>
    <dbReference type="NCBI Taxonomy" id="2838567"/>
    <lineage>
        <taxon>Bacteria</taxon>
        <taxon>Bacillati</taxon>
        <taxon>Bacillota</taxon>
        <taxon>Clostridia</taxon>
        <taxon>Eubacteriales</taxon>
        <taxon>Eubacteriaceae</taxon>
        <taxon>Eubacterium</taxon>
    </lineage>
</organism>
<proteinExistence type="predicted"/>
<dbReference type="Proteomes" id="UP000824024">
    <property type="component" value="Unassembled WGS sequence"/>
</dbReference>
<dbReference type="AlphaFoldDB" id="A0A9D2D4V8"/>
<evidence type="ECO:0000313" key="2">
    <source>
        <dbReference type="EMBL" id="HIZ08496.1"/>
    </source>
</evidence>
<evidence type="ECO:0000313" key="3">
    <source>
        <dbReference type="Proteomes" id="UP000824024"/>
    </source>
</evidence>
<dbReference type="InterPro" id="IPR052024">
    <property type="entry name" value="Methanogen_methyltrans"/>
</dbReference>
<protein>
    <recommendedName>
        <fullName evidence="1">Uroporphyrinogen decarboxylase (URO-D) domain-containing protein</fullName>
    </recommendedName>
</protein>
<feature type="domain" description="Uroporphyrinogen decarboxylase (URO-D)" evidence="1">
    <location>
        <begin position="115"/>
        <end position="299"/>
    </location>
</feature>